<keyword evidence="1" id="KW-0378">Hydrolase</keyword>
<dbReference type="Proteomes" id="UP001557485">
    <property type="component" value="Unassembled WGS sequence"/>
</dbReference>
<proteinExistence type="predicted"/>
<accession>A0ABV3U5B8</accession>
<gene>
    <name evidence="3" type="ORF">AB4876_09535</name>
</gene>
<dbReference type="EMBL" id="JBFRYA010000007">
    <property type="protein sequence ID" value="MEX1669154.1"/>
    <property type="molecule type" value="Genomic_DNA"/>
</dbReference>
<organism evidence="3 4">
    <name type="scientific">Zhongshania guokunii</name>
    <dbReference type="NCBI Taxonomy" id="641783"/>
    <lineage>
        <taxon>Bacteria</taxon>
        <taxon>Pseudomonadati</taxon>
        <taxon>Pseudomonadota</taxon>
        <taxon>Gammaproteobacteria</taxon>
        <taxon>Cellvibrionales</taxon>
        <taxon>Spongiibacteraceae</taxon>
        <taxon>Zhongshania</taxon>
    </lineage>
</organism>
<dbReference type="SUPFAM" id="SSF52266">
    <property type="entry name" value="SGNH hydrolase"/>
    <property type="match status" value="1"/>
</dbReference>
<evidence type="ECO:0000313" key="3">
    <source>
        <dbReference type="EMBL" id="MEX1669154.1"/>
    </source>
</evidence>
<keyword evidence="4" id="KW-1185">Reference proteome</keyword>
<sequence>MATEYENSQKLAAVTEAMEQLFIADEDTDVTYDETTKPSIDKRFKQIVDDYGNIVDLTAAAEAAAESAIGSAGAAAGVANQYDSTADALSNGLKTVAITGAGSGGTDATYVVDVTGSTGSNGKILVVISGGELTEASILVPGKDYTGTAVADIDSAAGTTGATVSIAIAANRGVGEYFTIPSGVANGALDIYVVETGPVATFTDLTLIDGVAVSEIEAVYGRQSDDNALVIENQYGQKIAILDQQGRLKLTALSVAGVDITEGGGGEEDSEYSPPLIYSDLLALISYGQSLSIGAEGFPAITTTQRFDSLRFNVGIRPEMGGLSVEDSHATLVALTENVNANYGETPCSGAAECVIELLVAEDGRTYGNKGFKFLAAANGRGGTSIAGLSPDGEYYQRIVDSLDYGAQRADELGLAFDLPAVLWTQGEADDNGSTTIESYLASLSALRAQIDIDAATYTGLTYQRGMIGYQVSSHNYYDEQDPKIALAHLAAHKAKDGFFIATPSYIFDYAVDGLHLTAESYKWMGAYYGLSYKRVFFDRIGWECLRPLSWVIQGKYVIAKFATDTQLVLDTTLVSAADDYGFDAVDEVGDPLAISSVSVVGNDKVKFTFATDFPSGGHIRAGFNGTPGNLSGPVTGARTNLRDSLGDSIIFDTAGINKPLHRWCVFFDEEIV</sequence>
<dbReference type="InterPro" id="IPR005181">
    <property type="entry name" value="SASA"/>
</dbReference>
<evidence type="ECO:0000313" key="4">
    <source>
        <dbReference type="Proteomes" id="UP001557485"/>
    </source>
</evidence>
<feature type="domain" description="Sialate O-acetylesterase" evidence="2">
    <location>
        <begin position="381"/>
        <end position="531"/>
    </location>
</feature>
<evidence type="ECO:0000256" key="1">
    <source>
        <dbReference type="ARBA" id="ARBA00022801"/>
    </source>
</evidence>
<evidence type="ECO:0000259" key="2">
    <source>
        <dbReference type="Pfam" id="PF03629"/>
    </source>
</evidence>
<dbReference type="InterPro" id="IPR036514">
    <property type="entry name" value="SGNH_hydro_sf"/>
</dbReference>
<reference evidence="3 4" key="1">
    <citation type="journal article" date="2011" name="Int. J. Syst. Evol. Microbiol.">
        <title>Zhongshania antarctica gen. nov., sp. nov. and Zhongshania guokunii sp. nov., gammaproteobacteria respectively isolated from coastal attached (fast) ice and surface seawater of the Antarctic.</title>
        <authorList>
            <person name="Li H.J."/>
            <person name="Zhang X.Y."/>
            <person name="Chen C.X."/>
            <person name="Zhang Y.J."/>
            <person name="Gao Z.M."/>
            <person name="Yu Y."/>
            <person name="Chen X.L."/>
            <person name="Chen B."/>
            <person name="Zhang Y.Z."/>
        </authorList>
    </citation>
    <scope>NUCLEOTIDE SEQUENCE [LARGE SCALE GENOMIC DNA]</scope>
    <source>
        <strain evidence="3 4">ZS6-22T</strain>
    </source>
</reference>
<name>A0ABV3U5B8_9GAMM</name>
<dbReference type="Pfam" id="PF03629">
    <property type="entry name" value="SASA"/>
    <property type="match status" value="1"/>
</dbReference>
<dbReference type="Gene3D" id="3.40.50.1110">
    <property type="entry name" value="SGNH hydrolase"/>
    <property type="match status" value="1"/>
</dbReference>
<protein>
    <submittedName>
        <fullName evidence="3">Sialate O-acetylesterase</fullName>
    </submittedName>
</protein>
<comment type="caution">
    <text evidence="3">The sequence shown here is derived from an EMBL/GenBank/DDBJ whole genome shotgun (WGS) entry which is preliminary data.</text>
</comment>
<dbReference type="RefSeq" id="WP_368381426.1">
    <property type="nucleotide sequence ID" value="NZ_JBFRYA010000007.1"/>
</dbReference>